<gene>
    <name evidence="1" type="ORF">NFRAN_1926</name>
</gene>
<organism evidence="1 2">
    <name type="scientific">Candidatus Nitrosocosmicus franklandianus</name>
    <dbReference type="NCBI Taxonomy" id="1798806"/>
    <lineage>
        <taxon>Archaea</taxon>
        <taxon>Nitrososphaerota</taxon>
        <taxon>Nitrososphaeria</taxon>
        <taxon>Nitrososphaerales</taxon>
        <taxon>Nitrososphaeraceae</taxon>
        <taxon>Candidatus Nitrosocosmicus</taxon>
    </lineage>
</organism>
<evidence type="ECO:0000313" key="1">
    <source>
        <dbReference type="EMBL" id="VFJ14248.1"/>
    </source>
</evidence>
<keyword evidence="2" id="KW-1185">Reference proteome</keyword>
<dbReference type="KEGG" id="nfn:NFRAN_1926"/>
<protein>
    <submittedName>
        <fullName evidence="1">Uncharacterized protein</fullName>
    </submittedName>
</protein>
<proteinExistence type="predicted"/>
<dbReference type="AlphaFoldDB" id="A0A484IAU4"/>
<evidence type="ECO:0000313" key="2">
    <source>
        <dbReference type="Proteomes" id="UP000294299"/>
    </source>
</evidence>
<accession>A0A484IAU4</accession>
<name>A0A484IAU4_9ARCH</name>
<dbReference type="EMBL" id="LR216287">
    <property type="protein sequence ID" value="VFJ14248.1"/>
    <property type="molecule type" value="Genomic_DNA"/>
</dbReference>
<dbReference type="Proteomes" id="UP000294299">
    <property type="component" value="Chromosome NFRAN"/>
</dbReference>
<sequence length="51" mass="5667">MTIKSNSAYLTCFGQNNLVKPVNEQIINHICNSLLVALNNPLGIEKPLTRK</sequence>
<reference evidence="1 2" key="1">
    <citation type="submission" date="2019-02" db="EMBL/GenBank/DDBJ databases">
        <authorList>
            <person name="Lehtovirta-Morley E L."/>
        </authorList>
    </citation>
    <scope>NUCLEOTIDE SEQUENCE [LARGE SCALE GENOMIC DNA]</scope>
    <source>
        <strain evidence="1">NFRAN1</strain>
    </source>
</reference>